<protein>
    <recommendedName>
        <fullName evidence="8">Glycosyltransferase family 92 protein</fullName>
        <ecNumber evidence="8">2.4.1.-</ecNumber>
    </recommendedName>
</protein>
<keyword evidence="11" id="KW-1185">Reference proteome</keyword>
<evidence type="ECO:0000256" key="3">
    <source>
        <dbReference type="ARBA" id="ARBA00022676"/>
    </source>
</evidence>
<dbReference type="InterPro" id="IPR008166">
    <property type="entry name" value="Glyco_transf_92"/>
</dbReference>
<gene>
    <name evidence="10" type="ORF">LSH36_1171g00041</name>
</gene>
<evidence type="ECO:0000313" key="11">
    <source>
        <dbReference type="Proteomes" id="UP001208570"/>
    </source>
</evidence>
<proteinExistence type="inferred from homology"/>
<evidence type="ECO:0000256" key="8">
    <source>
        <dbReference type="RuleBase" id="RU366017"/>
    </source>
</evidence>
<keyword evidence="7 8" id="KW-0472">Membrane</keyword>
<comment type="caution">
    <text evidence="10">The sequence shown here is derived from an EMBL/GenBank/DDBJ whole genome shotgun (WGS) entry which is preliminary data.</text>
</comment>
<dbReference type="EMBL" id="JAODUP010001170">
    <property type="protein sequence ID" value="KAK2141066.1"/>
    <property type="molecule type" value="Genomic_DNA"/>
</dbReference>
<sequence length="485" mass="55992">MIRNLWLLVIGLVCFVMITLLGYVQWQDTVSVVISSDSTTSSVETPPLGSAPIGNGSDSEPTRKPLLKSKGISHTIHAKNSSIWTCTAIPAIKARSNEWQVVTKNTTYIYSAYLDQRFTDSTLVRVFGIISDDGFGEDDFIRRRYYCMAWRTDDLVAMVTEGSLVLIGRNRSRYSAVQFQCHYDVGVDDFATASIVTEECSSPNNALKITNIVRTRAERDFTVCLSGPLKHMYANANQFVEWMELNQLLGAELFYIYDYSVGRELMAYLKYYQSRGLLKLLPWKLPFSVEFDPVNGSEFDTFRKLWNYGQEVLIPDCLYRNMYKSRFVVFEDLDELIVPRQRDPITWSEMIRTSECKHKSTAAYVARNVFFNPESEIETPAAAAADYRSILDMNQRQDYVYQVNSRSKYIAFPDRVIIPYIHKILYTMDEHEVCSLAPETALLHHYRIPNNRKTEIADHTLDKYKEKVLSQIQLVRERVMAEYKK</sequence>
<dbReference type="GO" id="GO:0016757">
    <property type="term" value="F:glycosyltransferase activity"/>
    <property type="evidence" value="ECO:0007669"/>
    <property type="project" value="UniProtKB-UniRule"/>
</dbReference>
<evidence type="ECO:0000256" key="6">
    <source>
        <dbReference type="ARBA" id="ARBA00022989"/>
    </source>
</evidence>
<organism evidence="10 11">
    <name type="scientific">Paralvinella palmiformis</name>
    <dbReference type="NCBI Taxonomy" id="53620"/>
    <lineage>
        <taxon>Eukaryota</taxon>
        <taxon>Metazoa</taxon>
        <taxon>Spiralia</taxon>
        <taxon>Lophotrochozoa</taxon>
        <taxon>Annelida</taxon>
        <taxon>Polychaeta</taxon>
        <taxon>Sedentaria</taxon>
        <taxon>Canalipalpata</taxon>
        <taxon>Terebellida</taxon>
        <taxon>Terebelliformia</taxon>
        <taxon>Alvinellidae</taxon>
        <taxon>Paralvinella</taxon>
    </lineage>
</organism>
<reference evidence="10" key="1">
    <citation type="journal article" date="2023" name="Mol. Biol. Evol.">
        <title>Third-Generation Sequencing Reveals the Adaptive Role of the Epigenome in Three Deep-Sea Polychaetes.</title>
        <authorList>
            <person name="Perez M."/>
            <person name="Aroh O."/>
            <person name="Sun Y."/>
            <person name="Lan Y."/>
            <person name="Juniper S.K."/>
            <person name="Young C.R."/>
            <person name="Angers B."/>
            <person name="Qian P.Y."/>
        </authorList>
    </citation>
    <scope>NUCLEOTIDE SEQUENCE</scope>
    <source>
        <strain evidence="10">P08H-3</strain>
    </source>
</reference>
<evidence type="ECO:0000313" key="10">
    <source>
        <dbReference type="EMBL" id="KAK2141066.1"/>
    </source>
</evidence>
<dbReference type="EC" id="2.4.1.-" evidence="8"/>
<comment type="similarity">
    <text evidence="2 8">Belongs to the glycosyltransferase 92 family.</text>
</comment>
<dbReference type="Proteomes" id="UP001208570">
    <property type="component" value="Unassembled WGS sequence"/>
</dbReference>
<evidence type="ECO:0000256" key="7">
    <source>
        <dbReference type="ARBA" id="ARBA00023136"/>
    </source>
</evidence>
<evidence type="ECO:0000256" key="5">
    <source>
        <dbReference type="ARBA" id="ARBA00022692"/>
    </source>
</evidence>
<dbReference type="GO" id="GO:0016020">
    <property type="term" value="C:membrane"/>
    <property type="evidence" value="ECO:0007669"/>
    <property type="project" value="UniProtKB-SubCell"/>
</dbReference>
<keyword evidence="3 8" id="KW-0328">Glycosyltransferase</keyword>
<keyword evidence="6 8" id="KW-1133">Transmembrane helix</keyword>
<dbReference type="PANTHER" id="PTHR21461:SF69">
    <property type="entry name" value="GLYCOSYLTRANSFERASE FAMILY 92 PROTEIN"/>
    <property type="match status" value="1"/>
</dbReference>
<dbReference type="PANTHER" id="PTHR21461">
    <property type="entry name" value="GLYCOSYLTRANSFERASE FAMILY 92 PROTEIN"/>
    <property type="match status" value="1"/>
</dbReference>
<evidence type="ECO:0000256" key="9">
    <source>
        <dbReference type="SAM" id="MobiDB-lite"/>
    </source>
</evidence>
<comment type="subcellular location">
    <subcellularLocation>
        <location evidence="1">Membrane</location>
        <topology evidence="1">Single-pass membrane protein</topology>
    </subcellularLocation>
</comment>
<feature type="region of interest" description="Disordered" evidence="9">
    <location>
        <begin position="39"/>
        <end position="64"/>
    </location>
</feature>
<keyword evidence="5 8" id="KW-0812">Transmembrane</keyword>
<name>A0AAD9IUZ6_9ANNE</name>
<evidence type="ECO:0000256" key="2">
    <source>
        <dbReference type="ARBA" id="ARBA00007647"/>
    </source>
</evidence>
<keyword evidence="4 8" id="KW-0808">Transferase</keyword>
<accession>A0AAD9IUZ6</accession>
<evidence type="ECO:0000256" key="4">
    <source>
        <dbReference type="ARBA" id="ARBA00022679"/>
    </source>
</evidence>
<feature type="transmembrane region" description="Helical" evidence="8">
    <location>
        <begin position="5"/>
        <end position="26"/>
    </location>
</feature>
<dbReference type="GO" id="GO:0005737">
    <property type="term" value="C:cytoplasm"/>
    <property type="evidence" value="ECO:0007669"/>
    <property type="project" value="TreeGrafter"/>
</dbReference>
<dbReference type="Pfam" id="PF01697">
    <property type="entry name" value="Glyco_transf_92"/>
    <property type="match status" value="1"/>
</dbReference>
<dbReference type="AlphaFoldDB" id="A0AAD9IUZ6"/>
<evidence type="ECO:0000256" key="1">
    <source>
        <dbReference type="ARBA" id="ARBA00004167"/>
    </source>
</evidence>